<evidence type="ECO:0000259" key="1">
    <source>
        <dbReference type="Pfam" id="PF09917"/>
    </source>
</evidence>
<dbReference type="PANTHER" id="PTHR36919:SF2">
    <property type="entry name" value="BLL6627 PROTEIN"/>
    <property type="match status" value="1"/>
</dbReference>
<accession>I5C4K2</accession>
<dbReference type="Pfam" id="PF09917">
    <property type="entry name" value="DUF2147"/>
    <property type="match status" value="1"/>
</dbReference>
<dbReference type="Gene3D" id="2.40.128.520">
    <property type="match status" value="1"/>
</dbReference>
<proteinExistence type="predicted"/>
<feature type="domain" description="DUF2147" evidence="1">
    <location>
        <begin position="53"/>
        <end position="166"/>
    </location>
</feature>
<keyword evidence="3" id="KW-1185">Reference proteome</keyword>
<name>I5C4K2_9BACT</name>
<dbReference type="InterPro" id="IPR019223">
    <property type="entry name" value="DUF2147"/>
</dbReference>
<dbReference type="EMBL" id="AJYA01000018">
    <property type="protein sequence ID" value="EIM76754.1"/>
    <property type="molecule type" value="Genomic_DNA"/>
</dbReference>
<reference evidence="2 3" key="1">
    <citation type="submission" date="2012-05" db="EMBL/GenBank/DDBJ databases">
        <title>Genome sequence of Nitritalea halalkaliphila LW7.</title>
        <authorList>
            <person name="Jangir P.K."/>
            <person name="Singh A."/>
            <person name="Shivaji S."/>
            <person name="Sharma R."/>
        </authorList>
    </citation>
    <scope>NUCLEOTIDE SEQUENCE [LARGE SCALE GENOMIC DNA]</scope>
    <source>
        <strain evidence="2 3">LW7</strain>
    </source>
</reference>
<dbReference type="STRING" id="1189621.A3SI_08546"/>
<dbReference type="PANTHER" id="PTHR36919">
    <property type="entry name" value="BLR1215 PROTEIN"/>
    <property type="match status" value="1"/>
</dbReference>
<sequence>MKQKPLKSGSSFKDKITVKMKQIKISVLFLWTCGLHLVLAPGALAQSASDILGVWWTQDKDAKVELFQENGKFYGKLVWIKSDPEVKEPVLDTNNPERSLRSRPLLGIRLLEGFTFNGERYEGGTIYDPTNGKKYSSHMTVKNDKTLELRGYVGVSFVGRSVTWTRAEAAKK</sequence>
<comment type="caution">
    <text evidence="2">The sequence shown here is derived from an EMBL/GenBank/DDBJ whole genome shotgun (WGS) entry which is preliminary data.</text>
</comment>
<gene>
    <name evidence="2" type="ORF">A3SI_08546</name>
</gene>
<evidence type="ECO:0000313" key="2">
    <source>
        <dbReference type="EMBL" id="EIM76754.1"/>
    </source>
</evidence>
<dbReference type="Proteomes" id="UP000005551">
    <property type="component" value="Unassembled WGS sequence"/>
</dbReference>
<organism evidence="2 3">
    <name type="scientific">Nitritalea halalkaliphila LW7</name>
    <dbReference type="NCBI Taxonomy" id="1189621"/>
    <lineage>
        <taxon>Bacteria</taxon>
        <taxon>Pseudomonadati</taxon>
        <taxon>Bacteroidota</taxon>
        <taxon>Cytophagia</taxon>
        <taxon>Cytophagales</taxon>
        <taxon>Cyclobacteriaceae</taxon>
        <taxon>Nitritalea</taxon>
    </lineage>
</organism>
<dbReference type="AlphaFoldDB" id="I5C4K2"/>
<protein>
    <recommendedName>
        <fullName evidence="1">DUF2147 domain-containing protein</fullName>
    </recommendedName>
</protein>
<evidence type="ECO:0000313" key="3">
    <source>
        <dbReference type="Proteomes" id="UP000005551"/>
    </source>
</evidence>